<organism evidence="12">
    <name type="scientific">Fonticula alba</name>
    <name type="common">Slime mold</name>
    <dbReference type="NCBI Taxonomy" id="691883"/>
    <lineage>
        <taxon>Eukaryota</taxon>
        <taxon>Rotosphaerida</taxon>
        <taxon>Fonticulaceae</taxon>
        <taxon>Fonticula</taxon>
    </lineage>
</organism>
<feature type="transmembrane region" description="Helical" evidence="10">
    <location>
        <begin position="6"/>
        <end position="29"/>
    </location>
</feature>
<evidence type="ECO:0000256" key="6">
    <source>
        <dbReference type="ARBA" id="ARBA00023055"/>
    </source>
</evidence>
<dbReference type="EMBL" id="KK198010">
    <property type="protein sequence ID" value="KCV67276.1"/>
    <property type="molecule type" value="Genomic_DNA"/>
</dbReference>
<evidence type="ECO:0000256" key="1">
    <source>
        <dbReference type="ARBA" id="ARBA00004586"/>
    </source>
</evidence>
<feature type="compositionally biased region" description="Polar residues" evidence="9">
    <location>
        <begin position="387"/>
        <end position="405"/>
    </location>
</feature>
<evidence type="ECO:0000256" key="4">
    <source>
        <dbReference type="ARBA" id="ARBA00022824"/>
    </source>
</evidence>
<dbReference type="GO" id="GO:0008289">
    <property type="term" value="F:lipid binding"/>
    <property type="evidence" value="ECO:0007669"/>
    <property type="project" value="UniProtKB-KW"/>
</dbReference>
<evidence type="ECO:0000259" key="11">
    <source>
        <dbReference type="PROSITE" id="PS51847"/>
    </source>
</evidence>
<comment type="subcellular location">
    <subcellularLocation>
        <location evidence="1">Endoplasmic reticulum membrane</location>
    </subcellularLocation>
</comment>
<dbReference type="GeneID" id="20531026"/>
<evidence type="ECO:0000256" key="9">
    <source>
        <dbReference type="SAM" id="MobiDB-lite"/>
    </source>
</evidence>
<dbReference type="OrthoDB" id="26740at2759"/>
<sequence>MYIVAFLHGVLATVLLLCATIGLVLWHVLNPNPDRHTPNLSARLAQLRGYFRSVTVYLARLRVEPFGLDHQEFPPEQADLGHPLRDPNFSFEEAEEDPHGQLEPGKGRPFDPAGAHGTSAARRPEDRDRENSYDLFVMRQGGHAGSTPLSTAAASAPPVTSFHWCESDISDSSSDQWSDSDELDEDHPRDAGPGARPLADAHRRAGTTPGPIGEDSDHDWDLADVQGDMLFNRAARRSGALEPPILIEECSFARISGVWSLDMMSTLSASILPADVEQTATKLMSTWRSFTPSASRSAAGTVHAAPVSPTFSRGASHAVPSSSSPPLTGPGGVAAGATSPPMSFGPDTSASGSLRMRRTRSYTVDGSHLPGTDGADASSAATPPGRGSTTSALPSSPTHHGTPSGSGPGDSRSAGAAAIGGAGAHAAAPPPPASAAGQAASAAIPLPTTFPVFWVVLRNNYLHIYAPCDRANIDSPAGGSGFGHGSSGRRYSEPLVSIRLDRARISRWPADLHRSEYWLPRMPLQISLSEDVLAEPAPLPTAPAASGPGHAPEPLPRSSASGSLASRSLSGMSPLSPMPFPAPWTISPTSTVRSSTYVGSAGMFTTATADGRASTTTGDTAAQTAAERRKLARLARWRERRMRKLRAFLNLWGGGPTFYITLLSLPIDKEDWFYSLRRASRLAIDSASALYDIQVQRQRPYMETLVELLAHDSMAPELRWFNALLGRVFCHLNDQGGMAPALKNSFNEAITRKLTRSKVPSFIKAIKVDDVTLSGHVPVIVSTSLESVSADGQV</sequence>
<name>A0A058YZH4_FONAL</name>
<dbReference type="RefSeq" id="XP_009498319.1">
    <property type="nucleotide sequence ID" value="XM_009500044.1"/>
</dbReference>
<feature type="domain" description="SMP-LTD" evidence="11">
    <location>
        <begin position="714"/>
        <end position="794"/>
    </location>
</feature>
<keyword evidence="8 10" id="KW-0472">Membrane</keyword>
<proteinExistence type="predicted"/>
<dbReference type="PROSITE" id="PS51847">
    <property type="entry name" value="SMP"/>
    <property type="match status" value="1"/>
</dbReference>
<evidence type="ECO:0000313" key="12">
    <source>
        <dbReference type="EMBL" id="KCV67276.1"/>
    </source>
</evidence>
<evidence type="ECO:0000256" key="8">
    <source>
        <dbReference type="ARBA" id="ARBA00023136"/>
    </source>
</evidence>
<dbReference type="InterPro" id="IPR031468">
    <property type="entry name" value="SMP_LBD"/>
</dbReference>
<feature type="region of interest" description="Disordered" evidence="9">
    <location>
        <begin position="308"/>
        <end position="437"/>
    </location>
</feature>
<keyword evidence="6" id="KW-0445">Lipid transport</keyword>
<reference evidence="12" key="1">
    <citation type="submission" date="2013-04" db="EMBL/GenBank/DDBJ databases">
        <title>The Genome Sequence of Fonticula alba ATCC 38817.</title>
        <authorList>
            <consortium name="The Broad Institute Genomics Platform"/>
            <person name="Russ C."/>
            <person name="Cuomo C."/>
            <person name="Burger G."/>
            <person name="Gray M.W."/>
            <person name="Holland P.W.H."/>
            <person name="King N."/>
            <person name="Lang F.B.F."/>
            <person name="Roger A.J."/>
            <person name="Ruiz-Trillo I."/>
            <person name="Brown M."/>
            <person name="Walker B."/>
            <person name="Young S."/>
            <person name="Zeng Q."/>
            <person name="Gargeya S."/>
            <person name="Fitzgerald M."/>
            <person name="Haas B."/>
            <person name="Abouelleil A."/>
            <person name="Allen A.W."/>
            <person name="Alvarado L."/>
            <person name="Arachchi H.M."/>
            <person name="Berlin A.M."/>
            <person name="Chapman S.B."/>
            <person name="Gainer-Dewar J."/>
            <person name="Goldberg J."/>
            <person name="Griggs A."/>
            <person name="Gujja S."/>
            <person name="Hansen M."/>
            <person name="Howarth C."/>
            <person name="Imamovic A."/>
            <person name="Ireland A."/>
            <person name="Larimer J."/>
            <person name="McCowan C."/>
            <person name="Murphy C."/>
            <person name="Pearson M."/>
            <person name="Poon T.W."/>
            <person name="Priest M."/>
            <person name="Roberts A."/>
            <person name="Saif S."/>
            <person name="Shea T."/>
            <person name="Sisk P."/>
            <person name="Sykes S."/>
            <person name="Wortman J."/>
            <person name="Nusbaum C."/>
            <person name="Birren B."/>
        </authorList>
    </citation>
    <scope>NUCLEOTIDE SEQUENCE [LARGE SCALE GENOMIC DNA]</scope>
    <source>
        <strain evidence="12">ATCC 38817</strain>
    </source>
</reference>
<feature type="region of interest" description="Disordered" evidence="9">
    <location>
        <begin position="72"/>
        <end position="129"/>
    </location>
</feature>
<evidence type="ECO:0000313" key="13">
    <source>
        <dbReference type="Proteomes" id="UP000030693"/>
    </source>
</evidence>
<keyword evidence="7" id="KW-0446">Lipid-binding</keyword>
<feature type="compositionally biased region" description="Basic and acidic residues" evidence="9">
    <location>
        <begin position="97"/>
        <end position="109"/>
    </location>
</feature>
<feature type="region of interest" description="Disordered" evidence="9">
    <location>
        <begin position="537"/>
        <end position="572"/>
    </location>
</feature>
<keyword evidence="3 10" id="KW-0812">Transmembrane</keyword>
<feature type="region of interest" description="Disordered" evidence="9">
    <location>
        <begin position="165"/>
        <end position="219"/>
    </location>
</feature>
<dbReference type="GO" id="GO:0032865">
    <property type="term" value="C:ERMES complex"/>
    <property type="evidence" value="ECO:0007669"/>
    <property type="project" value="TreeGrafter"/>
</dbReference>
<dbReference type="AlphaFoldDB" id="A0A058YZH4"/>
<evidence type="ECO:0000256" key="2">
    <source>
        <dbReference type="ARBA" id="ARBA00022448"/>
    </source>
</evidence>
<accession>A0A058YZH4</accession>
<keyword evidence="2" id="KW-0813">Transport</keyword>
<dbReference type="STRING" id="691883.A0A058YZH4"/>
<evidence type="ECO:0000256" key="5">
    <source>
        <dbReference type="ARBA" id="ARBA00022989"/>
    </source>
</evidence>
<keyword evidence="5 10" id="KW-1133">Transmembrane helix</keyword>
<evidence type="ECO:0000256" key="3">
    <source>
        <dbReference type="ARBA" id="ARBA00022692"/>
    </source>
</evidence>
<gene>
    <name evidence="12" type="ORF">H696_06301</name>
</gene>
<feature type="non-terminal residue" evidence="12">
    <location>
        <position position="794"/>
    </location>
</feature>
<dbReference type="PANTHER" id="PTHR13466">
    <property type="entry name" value="TEX2 PROTEIN-RELATED"/>
    <property type="match status" value="1"/>
</dbReference>
<evidence type="ECO:0000256" key="10">
    <source>
        <dbReference type="SAM" id="Phobius"/>
    </source>
</evidence>
<dbReference type="eggNOG" id="KOG2238">
    <property type="taxonomic scope" value="Eukaryota"/>
</dbReference>
<dbReference type="GO" id="GO:1990456">
    <property type="term" value="P:mitochondrion-endoplasmic reticulum membrane tethering"/>
    <property type="evidence" value="ECO:0007669"/>
    <property type="project" value="TreeGrafter"/>
</dbReference>
<protein>
    <recommendedName>
        <fullName evidence="11">SMP-LTD domain-containing protein</fullName>
    </recommendedName>
</protein>
<keyword evidence="4" id="KW-0256">Endoplasmic reticulum</keyword>
<dbReference type="GO" id="GO:0005789">
    <property type="term" value="C:endoplasmic reticulum membrane"/>
    <property type="evidence" value="ECO:0007669"/>
    <property type="project" value="UniProtKB-SubCell"/>
</dbReference>
<keyword evidence="13" id="KW-1185">Reference proteome</keyword>
<evidence type="ECO:0000256" key="7">
    <source>
        <dbReference type="ARBA" id="ARBA00023121"/>
    </source>
</evidence>
<dbReference type="PANTHER" id="PTHR13466:SF0">
    <property type="entry name" value="SMP-LTD DOMAIN-CONTAINING PROTEIN"/>
    <property type="match status" value="1"/>
</dbReference>
<dbReference type="Proteomes" id="UP000030693">
    <property type="component" value="Unassembled WGS sequence"/>
</dbReference>
<dbReference type="GO" id="GO:0015914">
    <property type="term" value="P:phospholipid transport"/>
    <property type="evidence" value="ECO:0007669"/>
    <property type="project" value="TreeGrafter"/>
</dbReference>
<feature type="compositionally biased region" description="Low complexity" evidence="9">
    <location>
        <begin position="557"/>
        <end position="572"/>
    </location>
</feature>